<dbReference type="Gene3D" id="2.180.10.10">
    <property type="entry name" value="RHS repeat-associated core"/>
    <property type="match status" value="1"/>
</dbReference>
<dbReference type="HOGENOM" id="CLU_1625498_0_0_4"/>
<sequence length="190" mass="21474">GQYFDAESELHYNTFRYYDPEIGRFISLDPIGLLGGLNNYLYVHSPVEWVDPLGWSRKSNCLGAAGITAARALLKNNGFSILSEELTMMVNKSRIRADLVAKKNNKLYLFEVKNKGGRLTKNQTNAEVFKIENPSNSGNIIDHSKGKQDNFEIATKNKTKQQSIPIKYSKCGDKYEAEFHLLKFNVDGNC</sequence>
<dbReference type="PANTHER" id="PTHR32305:SF15">
    <property type="entry name" value="PROTEIN RHSA-RELATED"/>
    <property type="match status" value="1"/>
</dbReference>
<dbReference type="KEGG" id="teg:KUK_0710"/>
<name>I7JJQ4_9BURK</name>
<feature type="non-terminal residue" evidence="1">
    <location>
        <position position="1"/>
    </location>
</feature>
<dbReference type="PANTHER" id="PTHR32305">
    <property type="match status" value="1"/>
</dbReference>
<organism evidence="1">
    <name type="scientific">Taylorella equigenitalis 14/56</name>
    <dbReference type="NCBI Taxonomy" id="1091497"/>
    <lineage>
        <taxon>Bacteria</taxon>
        <taxon>Pseudomonadati</taxon>
        <taxon>Pseudomonadota</taxon>
        <taxon>Betaproteobacteria</taxon>
        <taxon>Burkholderiales</taxon>
        <taxon>Alcaligenaceae</taxon>
        <taxon>Taylorella</taxon>
    </lineage>
</organism>
<dbReference type="SUPFAM" id="SSF52980">
    <property type="entry name" value="Restriction endonuclease-like"/>
    <property type="match status" value="1"/>
</dbReference>
<protein>
    <submittedName>
        <fullName evidence="1">RHS domain family protein</fullName>
    </submittedName>
</protein>
<proteinExistence type="predicted"/>
<accession>I7JJQ4</accession>
<dbReference type="InterPro" id="IPR050708">
    <property type="entry name" value="T6SS_VgrG/RHS"/>
</dbReference>
<dbReference type="InterPro" id="IPR011335">
    <property type="entry name" value="Restrct_endonuc-II-like"/>
</dbReference>
<dbReference type="EMBL" id="HE681423">
    <property type="protein sequence ID" value="CCG18016.1"/>
    <property type="molecule type" value="Genomic_DNA"/>
</dbReference>
<gene>
    <name evidence="1" type="ORF">KUK_0710</name>
</gene>
<dbReference type="InterPro" id="IPR022385">
    <property type="entry name" value="Rhs_assc_core"/>
</dbReference>
<dbReference type="NCBIfam" id="TIGR03696">
    <property type="entry name" value="Rhs_assc_core"/>
    <property type="match status" value="1"/>
</dbReference>
<reference evidence="1" key="1">
    <citation type="journal article" date="2012" name="Vet. Microbiol.">
        <title>Comparative genomic analyses of the Taylorellae.</title>
        <authorList>
            <person name="Hauser H."/>
            <person name="Richter D.C."/>
            <person name="van Tonder A."/>
            <person name="Clark L."/>
            <person name="Preston A."/>
        </authorList>
    </citation>
    <scope>NUCLEOTIDE SEQUENCE</scope>
    <source>
        <strain evidence="1">14/56</strain>
    </source>
</reference>
<dbReference type="AlphaFoldDB" id="I7JJQ4"/>
<evidence type="ECO:0000313" key="1">
    <source>
        <dbReference type="EMBL" id="CCG18016.1"/>
    </source>
</evidence>